<evidence type="ECO:0000256" key="1">
    <source>
        <dbReference type="SAM" id="MobiDB-lite"/>
    </source>
</evidence>
<accession>A0A7S1N2N0</accession>
<feature type="region of interest" description="Disordered" evidence="1">
    <location>
        <begin position="279"/>
        <end position="337"/>
    </location>
</feature>
<name>A0A7S1N2N0_9EUGL</name>
<dbReference type="EMBL" id="HBGA01012764">
    <property type="protein sequence ID" value="CAD8993839.1"/>
    <property type="molecule type" value="Transcribed_RNA"/>
</dbReference>
<feature type="compositionally biased region" description="Basic and acidic residues" evidence="1">
    <location>
        <begin position="316"/>
        <end position="327"/>
    </location>
</feature>
<sequence length="414" mass="45393">MDECALAWLEDPLADWRQLLHEVDFQSNEVQHRFMLYRAQHPILMQVWMEEAVKRSLITEDYVAEHQLPDAITHFLFGDEDQLHAQDFWARTVQALALLPPTSPLVEMPIATVPNGVCLTTQEIVPLLLDFASQANLARPHIQSACPHLQKMCTKERQALVTTLFDLSARTRNEEHLMYICQGLVRILQHGADAREPDLLETWLESWLTAVCKGSQEDNLDVFETHRLLRQLWCGLVALSGEWGLVLYSAPGCGQHSSNIAPATSPTLNLGPTFVSNAVLTDPAPDPPDGAPTASKSAYALTPESGPPFRAQRPASDPEHSVGDKDTNQGGNGDGREWLSREGYLASLLVALGHAWAVTQSPAAKTLQEAVILTIILSVPAEAVDADRALLQPLASVLPPEAASALQMLLQATV</sequence>
<evidence type="ECO:0000313" key="2">
    <source>
        <dbReference type="EMBL" id="CAD8993839.1"/>
    </source>
</evidence>
<dbReference type="AlphaFoldDB" id="A0A7S1N2N0"/>
<reference evidence="2" key="1">
    <citation type="submission" date="2021-01" db="EMBL/GenBank/DDBJ databases">
        <authorList>
            <person name="Corre E."/>
            <person name="Pelletier E."/>
            <person name="Niang G."/>
            <person name="Scheremetjew M."/>
            <person name="Finn R."/>
            <person name="Kale V."/>
            <person name="Holt S."/>
            <person name="Cochrane G."/>
            <person name="Meng A."/>
            <person name="Brown T."/>
            <person name="Cohen L."/>
        </authorList>
    </citation>
    <scope>NUCLEOTIDE SEQUENCE</scope>
    <source>
        <strain evidence="2">NIES-381</strain>
    </source>
</reference>
<protein>
    <submittedName>
        <fullName evidence="2">Uncharacterized protein</fullName>
    </submittedName>
</protein>
<organism evidence="2">
    <name type="scientific">Eutreptiella gymnastica</name>
    <dbReference type="NCBI Taxonomy" id="73025"/>
    <lineage>
        <taxon>Eukaryota</taxon>
        <taxon>Discoba</taxon>
        <taxon>Euglenozoa</taxon>
        <taxon>Euglenida</taxon>
        <taxon>Spirocuta</taxon>
        <taxon>Euglenophyceae</taxon>
        <taxon>Eutreptiales</taxon>
        <taxon>Eutreptiaceae</taxon>
        <taxon>Eutreptiella</taxon>
    </lineage>
</organism>
<proteinExistence type="predicted"/>
<gene>
    <name evidence="2" type="ORF">EGYM00392_LOCUS4889</name>
</gene>